<dbReference type="GeneID" id="94369914"/>
<dbReference type="SUPFAM" id="SSF53756">
    <property type="entry name" value="UDP-Glycosyltransferase/glycogen phosphorylase"/>
    <property type="match status" value="1"/>
</dbReference>
<protein>
    <submittedName>
        <fullName evidence="3">Heptosyltransferase</fullName>
    </submittedName>
</protein>
<dbReference type="RefSeq" id="WP_229797322.1">
    <property type="nucleotide sequence ID" value="NZ_BMWY01000006.1"/>
</dbReference>
<evidence type="ECO:0000313" key="3">
    <source>
        <dbReference type="EMBL" id="GGZ60472.1"/>
    </source>
</evidence>
<dbReference type="PANTHER" id="PTHR30160:SF22">
    <property type="entry name" value="LIPOPOLYSACCHARIDE CORE BIOSYNTHESIS PROTEIN"/>
    <property type="match status" value="1"/>
</dbReference>
<reference evidence="4" key="1">
    <citation type="journal article" date="2019" name="Int. J. Syst. Evol. Microbiol.">
        <title>The Global Catalogue of Microorganisms (GCM) 10K type strain sequencing project: providing services to taxonomists for standard genome sequencing and annotation.</title>
        <authorList>
            <consortium name="The Broad Institute Genomics Platform"/>
            <consortium name="The Broad Institute Genome Sequencing Center for Infectious Disease"/>
            <person name="Wu L."/>
            <person name="Ma J."/>
        </authorList>
    </citation>
    <scope>NUCLEOTIDE SEQUENCE [LARGE SCALE GENOMIC DNA]</scope>
    <source>
        <strain evidence="4">KCTC 12708</strain>
    </source>
</reference>
<accession>A0ABQ3BX71</accession>
<organism evidence="3 4">
    <name type="scientific">Mesonia mobilis</name>
    <dbReference type="NCBI Taxonomy" id="369791"/>
    <lineage>
        <taxon>Bacteria</taxon>
        <taxon>Pseudomonadati</taxon>
        <taxon>Bacteroidota</taxon>
        <taxon>Flavobacteriia</taxon>
        <taxon>Flavobacteriales</taxon>
        <taxon>Flavobacteriaceae</taxon>
        <taxon>Mesonia</taxon>
    </lineage>
</organism>
<dbReference type="CDD" id="cd03789">
    <property type="entry name" value="GT9_LPS_heptosyltransferase"/>
    <property type="match status" value="1"/>
</dbReference>
<sequence>MIISSEMGNTSKKRNASSLLNDKEEASFHLLVIRFSAMGDVAMTVPVLQRLVKTYPDLKITVLTKPFFKPIFEEVPGVKIVTANVKQKYKSIFGLFKLANELSSLQLDAVADLHNVLRTKILRLFFFFFGIKSAVIHKGRAEKKELTKLQPKTIRPLKSTHQRYADVFAELNFPVDLNHSVVVNKHPLPQVIKEKLKQPRKWIGIAPFAAHEPKMYPLTQMEKVIARLDETNLYDILLFGGGKNEQEQLEKLAENYTNVFCVIGKLSFKEELQTVSNLDLMLSMDSGNGHLAAIYNVPVITIWGATHPFAGFAPFQQKPEQQILPDLKKHPLLPTSIYGNKQVDGYDEVMKSIEVERVLKVILEVL</sequence>
<name>A0ABQ3BX71_9FLAO</name>
<dbReference type="EMBL" id="BMWY01000006">
    <property type="protein sequence ID" value="GGZ60472.1"/>
    <property type="molecule type" value="Genomic_DNA"/>
</dbReference>
<proteinExistence type="predicted"/>
<evidence type="ECO:0000313" key="4">
    <source>
        <dbReference type="Proteomes" id="UP000615593"/>
    </source>
</evidence>
<dbReference type="PANTHER" id="PTHR30160">
    <property type="entry name" value="TETRAACYLDISACCHARIDE 4'-KINASE-RELATED"/>
    <property type="match status" value="1"/>
</dbReference>
<keyword evidence="4" id="KW-1185">Reference proteome</keyword>
<dbReference type="Gene3D" id="3.40.50.2000">
    <property type="entry name" value="Glycogen Phosphorylase B"/>
    <property type="match status" value="2"/>
</dbReference>
<dbReference type="Proteomes" id="UP000615593">
    <property type="component" value="Unassembled WGS sequence"/>
</dbReference>
<keyword evidence="1" id="KW-0328">Glycosyltransferase</keyword>
<dbReference type="Pfam" id="PF01075">
    <property type="entry name" value="Glyco_transf_9"/>
    <property type="match status" value="1"/>
</dbReference>
<evidence type="ECO:0000256" key="2">
    <source>
        <dbReference type="ARBA" id="ARBA00022679"/>
    </source>
</evidence>
<keyword evidence="2" id="KW-0808">Transferase</keyword>
<evidence type="ECO:0000256" key="1">
    <source>
        <dbReference type="ARBA" id="ARBA00022676"/>
    </source>
</evidence>
<dbReference type="InterPro" id="IPR002201">
    <property type="entry name" value="Glyco_trans_9"/>
</dbReference>
<dbReference type="InterPro" id="IPR051199">
    <property type="entry name" value="LPS_LOS_Heptosyltrfase"/>
</dbReference>
<comment type="caution">
    <text evidence="3">The sequence shown here is derived from an EMBL/GenBank/DDBJ whole genome shotgun (WGS) entry which is preliminary data.</text>
</comment>
<gene>
    <name evidence="3" type="ORF">GCM10008088_22510</name>
</gene>